<comment type="caution">
    <text evidence="4">The sequence shown here is derived from an EMBL/GenBank/DDBJ whole genome shotgun (WGS) entry which is preliminary data.</text>
</comment>
<dbReference type="InterPro" id="IPR001375">
    <property type="entry name" value="Peptidase_S9_cat"/>
</dbReference>
<reference evidence="4 5" key="1">
    <citation type="submission" date="2019-11" db="EMBL/GenBank/DDBJ databases">
        <title>Streptomyces typhae sp. nov., a novel endophytic actinomycete isolated from the root of cattail pollen (Typha angustifolia L.).</title>
        <authorList>
            <person name="Peng C."/>
        </authorList>
    </citation>
    <scope>NUCLEOTIDE SEQUENCE [LARGE SCALE GENOMIC DNA]</scope>
    <source>
        <strain evidence="5">p1417</strain>
    </source>
</reference>
<evidence type="ECO:0000256" key="2">
    <source>
        <dbReference type="SAM" id="MobiDB-lite"/>
    </source>
</evidence>
<dbReference type="EMBL" id="WPNZ01000037">
    <property type="protein sequence ID" value="MVO90720.1"/>
    <property type="molecule type" value="Genomic_DNA"/>
</dbReference>
<evidence type="ECO:0000259" key="3">
    <source>
        <dbReference type="Pfam" id="PF00326"/>
    </source>
</evidence>
<dbReference type="PANTHER" id="PTHR42776:SF27">
    <property type="entry name" value="DIPEPTIDYL PEPTIDASE FAMILY MEMBER 6"/>
    <property type="match status" value="1"/>
</dbReference>
<dbReference type="PANTHER" id="PTHR42776">
    <property type="entry name" value="SERINE PEPTIDASE S9 FAMILY MEMBER"/>
    <property type="match status" value="1"/>
</dbReference>
<proteinExistence type="predicted"/>
<keyword evidence="1 4" id="KW-0378">Hydrolase</keyword>
<feature type="domain" description="Peptidase S9 prolyl oligopeptidase catalytic" evidence="3">
    <location>
        <begin position="425"/>
        <end position="629"/>
    </location>
</feature>
<accession>A0A6L6XB70</accession>
<feature type="region of interest" description="Disordered" evidence="2">
    <location>
        <begin position="630"/>
        <end position="654"/>
    </location>
</feature>
<dbReference type="InterPro" id="IPR029058">
    <property type="entry name" value="AB_hydrolase_fold"/>
</dbReference>
<dbReference type="AlphaFoldDB" id="A0A6L6XB70"/>
<gene>
    <name evidence="4" type="ORF">GPA10_39770</name>
</gene>
<evidence type="ECO:0000313" key="5">
    <source>
        <dbReference type="Proteomes" id="UP000483802"/>
    </source>
</evidence>
<evidence type="ECO:0000256" key="1">
    <source>
        <dbReference type="ARBA" id="ARBA00022801"/>
    </source>
</evidence>
<dbReference type="SUPFAM" id="SSF82171">
    <property type="entry name" value="DPP6 N-terminal domain-like"/>
    <property type="match status" value="1"/>
</dbReference>
<evidence type="ECO:0000313" key="4">
    <source>
        <dbReference type="EMBL" id="MVO90720.1"/>
    </source>
</evidence>
<name>A0A6L6XB70_9ACTN</name>
<organism evidence="4 5">
    <name type="scientific">Streptomyces typhae</name>
    <dbReference type="NCBI Taxonomy" id="2681492"/>
    <lineage>
        <taxon>Bacteria</taxon>
        <taxon>Bacillati</taxon>
        <taxon>Actinomycetota</taxon>
        <taxon>Actinomycetes</taxon>
        <taxon>Kitasatosporales</taxon>
        <taxon>Streptomycetaceae</taxon>
        <taxon>Streptomyces</taxon>
    </lineage>
</organism>
<dbReference type="Gene3D" id="3.40.50.1820">
    <property type="entry name" value="alpha/beta hydrolase"/>
    <property type="match status" value="1"/>
</dbReference>
<dbReference type="Pfam" id="PF00326">
    <property type="entry name" value="Peptidase_S9"/>
    <property type="match status" value="1"/>
</dbReference>
<dbReference type="SUPFAM" id="SSF53474">
    <property type="entry name" value="alpha/beta-Hydrolases"/>
    <property type="match status" value="1"/>
</dbReference>
<sequence length="654" mass="68341">MVFTSDADGRCEVFTWDAATRRARRVTDRPGGTLHGAIDGDARVWWFAEDARGVGHWRFQPFEGGPDRAGLTDVPEGTARGLAVTTARTGGSRAGEARTGGVRVGEARIGHAGTGDALTGDLRTGAARTNGSRTDGLPAGDACVDGACAGAARPDGVRADSPLVALGIGLADGSTTFRVGAPGGPGREVTRVDGPAALAGLGPGGDLLALTRAAGSPRAVTVLTTAGATVAVLPGDGPHGRLWALGFAPAGPDPTLLLVRERGDRYLLATWSPGTGTTTHDWCAFDTQITARWYPDGRSALIRQDRHGRSLLHRAHLASRTLDPVPTRPGTLLDAAPHPGGDLHTLWTDTTHPPRMTSTAGTPLPPLGTVEGRVPGALRDIRTPGPDGAVHTLLSVPEDGRGPHPAVFLVHGGPADHDRDAYDGTVHSLVASGFAVARVNYRGSTGYGPRWQRAFGDGVGHTQVADLAAVHADLTGRGLIRPDATGLWGTSWGGYLVLLALGTRPGLWRAGVAVKPVADYAAAHASATPALRALDERLFGGTPEQVPARYAHSSPIRYADRVRDPLLVVAATHDTKCPADQVRSYLAALDASGARHESLWLDSGHDGYEGGDHVAVLRRAVLFLDRELRRTARTTPPRRPAPRGEGSTHHTVTQ</sequence>
<dbReference type="Proteomes" id="UP000483802">
    <property type="component" value="Unassembled WGS sequence"/>
</dbReference>
<dbReference type="GO" id="GO:0004252">
    <property type="term" value="F:serine-type endopeptidase activity"/>
    <property type="evidence" value="ECO:0007669"/>
    <property type="project" value="TreeGrafter"/>
</dbReference>
<dbReference type="GO" id="GO:0006508">
    <property type="term" value="P:proteolysis"/>
    <property type="evidence" value="ECO:0007669"/>
    <property type="project" value="InterPro"/>
</dbReference>
<keyword evidence="5" id="KW-1185">Reference proteome</keyword>
<protein>
    <submittedName>
        <fullName evidence="4">Alpha/beta fold hydrolase</fullName>
    </submittedName>
</protein>